<protein>
    <submittedName>
        <fullName evidence="1">Uncharacterized protein</fullName>
    </submittedName>
</protein>
<dbReference type="EMBL" id="CM044707">
    <property type="protein sequence ID" value="KAI5653018.1"/>
    <property type="molecule type" value="Genomic_DNA"/>
</dbReference>
<sequence length="134" mass="15084">MASVSMFKALVLAVVMPQILETNSRTDSSTLPLLSLIFINLTRNQAIENLKTFLQLSQNSTADDDGPLLLKGSYERCAIIYRLILRKIKVAFELSKKGKYKEIIQLGEGQDLLTDVRMGFLIGIIIQRLRLVKT</sequence>
<gene>
    <name evidence="1" type="ORF">M9H77_30205</name>
</gene>
<reference evidence="2" key="1">
    <citation type="journal article" date="2023" name="Nat. Plants">
        <title>Single-cell RNA sequencing provides a high-resolution roadmap for understanding the multicellular compartmentation of specialized metabolism.</title>
        <authorList>
            <person name="Sun S."/>
            <person name="Shen X."/>
            <person name="Li Y."/>
            <person name="Li Y."/>
            <person name="Wang S."/>
            <person name="Li R."/>
            <person name="Zhang H."/>
            <person name="Shen G."/>
            <person name="Guo B."/>
            <person name="Wei J."/>
            <person name="Xu J."/>
            <person name="St-Pierre B."/>
            <person name="Chen S."/>
            <person name="Sun C."/>
        </authorList>
    </citation>
    <scope>NUCLEOTIDE SEQUENCE [LARGE SCALE GENOMIC DNA]</scope>
</reference>
<comment type="caution">
    <text evidence="1">The sequence shown here is derived from an EMBL/GenBank/DDBJ whole genome shotgun (WGS) entry which is preliminary data.</text>
</comment>
<evidence type="ECO:0000313" key="2">
    <source>
        <dbReference type="Proteomes" id="UP001060085"/>
    </source>
</evidence>
<accession>A0ACC0A0T8</accession>
<name>A0ACC0A0T8_CATRO</name>
<proteinExistence type="predicted"/>
<dbReference type="Proteomes" id="UP001060085">
    <property type="component" value="Linkage Group LG07"/>
</dbReference>
<organism evidence="1 2">
    <name type="scientific">Catharanthus roseus</name>
    <name type="common">Madagascar periwinkle</name>
    <name type="synonym">Vinca rosea</name>
    <dbReference type="NCBI Taxonomy" id="4058"/>
    <lineage>
        <taxon>Eukaryota</taxon>
        <taxon>Viridiplantae</taxon>
        <taxon>Streptophyta</taxon>
        <taxon>Embryophyta</taxon>
        <taxon>Tracheophyta</taxon>
        <taxon>Spermatophyta</taxon>
        <taxon>Magnoliopsida</taxon>
        <taxon>eudicotyledons</taxon>
        <taxon>Gunneridae</taxon>
        <taxon>Pentapetalae</taxon>
        <taxon>asterids</taxon>
        <taxon>lamiids</taxon>
        <taxon>Gentianales</taxon>
        <taxon>Apocynaceae</taxon>
        <taxon>Rauvolfioideae</taxon>
        <taxon>Vinceae</taxon>
        <taxon>Catharanthinae</taxon>
        <taxon>Catharanthus</taxon>
    </lineage>
</organism>
<keyword evidence="2" id="KW-1185">Reference proteome</keyword>
<evidence type="ECO:0000313" key="1">
    <source>
        <dbReference type="EMBL" id="KAI5653018.1"/>
    </source>
</evidence>